<evidence type="ECO:0008006" key="3">
    <source>
        <dbReference type="Google" id="ProtNLM"/>
    </source>
</evidence>
<gene>
    <name evidence="1" type="ORF">SAMN02910417_02234</name>
</gene>
<evidence type="ECO:0000313" key="1">
    <source>
        <dbReference type="EMBL" id="SDB29947.1"/>
    </source>
</evidence>
<dbReference type="STRING" id="1732.SAMN02910417_02234"/>
<dbReference type="EMBL" id="FMXR01000017">
    <property type="protein sequence ID" value="SDB29947.1"/>
    <property type="molecule type" value="Genomic_DNA"/>
</dbReference>
<sequence length="704" mass="81340">MGLTNLEQDAILHNAGDIVKTLEIVVKGTIVVSDGDGELELPSGSLVGVFETPDQEYAFSYYAKEDSAVYSYEYNEIEDIRKVLSANPKLMQMITSKIVSSVKDTYDMCAQQVALAHKDYHTLMNQFEKYPALCIEVGETPEIFSEMLRIGPPPEDMYVPDWQIPFLDAIIEHDAALGKVLYGTDVDISAGIVFTTSLFVTSFVEECEVFRKYREEIHTKSQAFRQKYVLIEAKVNAVRSAQGIEGDEVPEIKNALDTILAYAAVSAEQVDEFKNLIMTYKGYNDRSSTTDELRMLRRKITGKFNEIYYAVFLESMKSQQSIPMEVRMFLNFGFVDEELAGEHNTEMIYKYVRDYKADREGLVVTMYEWLTKVYKGEVPPSRNEFDNDYEAQLREDKNAGKMTEEKYKELLVDNKNKMKFELTNMCASASRMTFGRVTAYVPIFDAQNLIMPIERCYMTAETLHTELNRVKAIDYSLFYRERNYSNPELELVHFSVQREILPYMIMMPNVGSRMGMWQEIEGRDRGTPARFVMPILMIEDVGKNIVQICGEFRWEMCKSIQGIRWSDIREPSLTSEYNDYIQCYKKNSQLSPEHKERIKKTLKKVGNNLRRAFVTDYVKYIQTESGGSPTMNKVARAMLFKYCPFSAEVRERIGANPQYTDLIRIFENHKKQKLHPVDLVIKKLNSKGLEIPEEVKAQMEFLEL</sequence>
<reference evidence="1 2" key="1">
    <citation type="submission" date="2016-10" db="EMBL/GenBank/DDBJ databases">
        <authorList>
            <person name="de Groot N.N."/>
        </authorList>
    </citation>
    <scope>NUCLEOTIDE SEQUENCE [LARGE SCALE GENOMIC DNA]</scope>
    <source>
        <strain evidence="1 2">DSM 3217</strain>
    </source>
</reference>
<keyword evidence="2" id="KW-1185">Reference proteome</keyword>
<accession>A0A1G6CAN2</accession>
<dbReference type="InterPro" id="IPR018490">
    <property type="entry name" value="cNMP-bd_dom_sf"/>
</dbReference>
<dbReference type="SUPFAM" id="SSF51206">
    <property type="entry name" value="cAMP-binding domain-like"/>
    <property type="match status" value="1"/>
</dbReference>
<protein>
    <recommendedName>
        <fullName evidence="3">Cyclic nucleotide-binding domain-containing protein</fullName>
    </recommendedName>
</protein>
<dbReference type="Proteomes" id="UP000199228">
    <property type="component" value="Unassembled WGS sequence"/>
</dbReference>
<evidence type="ECO:0000313" key="2">
    <source>
        <dbReference type="Proteomes" id="UP000199228"/>
    </source>
</evidence>
<proteinExistence type="predicted"/>
<name>A0A1G6CAN2_EUBOX</name>
<dbReference type="AlphaFoldDB" id="A0A1G6CAN2"/>
<dbReference type="OrthoDB" id="334160at2"/>
<organism evidence="1 2">
    <name type="scientific">Eubacterium oxidoreducens</name>
    <dbReference type="NCBI Taxonomy" id="1732"/>
    <lineage>
        <taxon>Bacteria</taxon>
        <taxon>Bacillati</taxon>
        <taxon>Bacillota</taxon>
        <taxon>Clostridia</taxon>
        <taxon>Eubacteriales</taxon>
        <taxon>Eubacteriaceae</taxon>
        <taxon>Eubacterium</taxon>
    </lineage>
</organism>
<dbReference type="RefSeq" id="WP_090174434.1">
    <property type="nucleotide sequence ID" value="NZ_FMXR01000017.1"/>
</dbReference>